<dbReference type="GO" id="GO:0005737">
    <property type="term" value="C:cytoplasm"/>
    <property type="evidence" value="ECO:0007669"/>
    <property type="project" value="InterPro"/>
</dbReference>
<evidence type="ECO:0000313" key="2">
    <source>
        <dbReference type="Proteomes" id="UP000825933"/>
    </source>
</evidence>
<dbReference type="EMBL" id="JAIOUQ010000013">
    <property type="protein sequence ID" value="MBZ2166432.1"/>
    <property type="molecule type" value="Genomic_DNA"/>
</dbReference>
<dbReference type="Pfam" id="PF04077">
    <property type="entry name" value="DsrH"/>
    <property type="match status" value="1"/>
</dbReference>
<comment type="caution">
    <text evidence="1">The sequence shown here is derived from an EMBL/GenBank/DDBJ whole genome shotgun (WGS) entry which is preliminary data.</text>
</comment>
<dbReference type="RefSeq" id="WP_223791984.1">
    <property type="nucleotide sequence ID" value="NZ_JAIOUQ010000013.1"/>
</dbReference>
<keyword evidence="2" id="KW-1185">Reference proteome</keyword>
<gene>
    <name evidence="1" type="ORF">K8N75_10325</name>
</gene>
<dbReference type="InterPro" id="IPR027396">
    <property type="entry name" value="DsrEFH-like"/>
</dbReference>
<dbReference type="Gene3D" id="3.40.1260.10">
    <property type="entry name" value="DsrEFH-like"/>
    <property type="match status" value="1"/>
</dbReference>
<name>A0A8T5UR19_9EURY</name>
<proteinExistence type="predicted"/>
<sequence>MHIGFILTKSPSEQGFKTFIDYSQLYINNDQISIYLLGSGVYCARKSYFNPDLEVLLKNSKVYVSSNDLKARGIEDEEINEEFIMFSQYDDMIIDIMENSNQIVSF</sequence>
<accession>A0A8T5UR19</accession>
<dbReference type="GO" id="GO:0002143">
    <property type="term" value="P:tRNA wobble position uridine thiolation"/>
    <property type="evidence" value="ECO:0007669"/>
    <property type="project" value="InterPro"/>
</dbReference>
<dbReference type="InterPro" id="IPR007215">
    <property type="entry name" value="Sulphur_relay_TusB/DsrH"/>
</dbReference>
<dbReference type="Proteomes" id="UP000825933">
    <property type="component" value="Unassembled WGS sequence"/>
</dbReference>
<protein>
    <submittedName>
        <fullName evidence="1">Sulfur relay protein DsrH</fullName>
    </submittedName>
</protein>
<evidence type="ECO:0000313" key="1">
    <source>
        <dbReference type="EMBL" id="MBZ2166432.1"/>
    </source>
</evidence>
<dbReference type="SUPFAM" id="SSF75169">
    <property type="entry name" value="DsrEFH-like"/>
    <property type="match status" value="1"/>
</dbReference>
<reference evidence="2" key="1">
    <citation type="journal article" date="2022" name="Microbiol. Resour. Announc.">
        <title>Draft Genome Sequence of a Methanogenic Archaeon from West Spitsbergen Permafrost.</title>
        <authorList>
            <person name="Trubitsyn V."/>
            <person name="Rivkina E."/>
            <person name="Shcherbakova V."/>
        </authorList>
    </citation>
    <scope>NUCLEOTIDE SEQUENCE [LARGE SCALE GENOMIC DNA]</scope>
    <source>
        <strain evidence="2">VT</strain>
    </source>
</reference>
<dbReference type="AlphaFoldDB" id="A0A8T5UR19"/>
<organism evidence="1 2">
    <name type="scientific">Methanobacterium spitsbergense</name>
    <dbReference type="NCBI Taxonomy" id="2874285"/>
    <lineage>
        <taxon>Archaea</taxon>
        <taxon>Methanobacteriati</taxon>
        <taxon>Methanobacteriota</taxon>
        <taxon>Methanomada group</taxon>
        <taxon>Methanobacteria</taxon>
        <taxon>Methanobacteriales</taxon>
        <taxon>Methanobacteriaceae</taxon>
        <taxon>Methanobacterium</taxon>
    </lineage>
</organism>